<evidence type="ECO:0000256" key="7">
    <source>
        <dbReference type="ARBA" id="ARBA00022801"/>
    </source>
</evidence>
<keyword evidence="15" id="KW-1185">Reference proteome</keyword>
<sequence length="335" mass="36928">METISKQVSQNRRRTWFVLVAFLVVVSVIGFLIGCIFASRQEVFDLNVALYTMAGFLVAAVIYAFFTYMGVTNILMRGSNAVKIQESDDQQLFNIVTDLSMAANIPVPDIYMINEDAPNAFATGRDPKHAAVAVTKGLRLMMNREELEGVIAHEISHIKNYDIRVSSITVALTTFIAGAGTVLIIAGAGLMRNASWMSFGSRDSDDNKSGLAFVMGMIAFGVIIWIGGWIIRIIGVPIAQVLQFAVSRERESLADVSGVNLTRDPQGLINALEVLKNDSTPMKKADASSAALYINEPIKKNGKTPFILKMFDTHPPLDERIDRLKRLMGEDNYKE</sequence>
<dbReference type="RefSeq" id="WP_035166491.1">
    <property type="nucleotide sequence ID" value="NZ_CP018906.1"/>
</dbReference>
<evidence type="ECO:0000256" key="5">
    <source>
        <dbReference type="ARBA" id="ARBA00022692"/>
    </source>
</evidence>
<dbReference type="InterPro" id="IPR050083">
    <property type="entry name" value="HtpX_protease"/>
</dbReference>
<comment type="subcellular location">
    <subcellularLocation>
        <location evidence="1 12">Cell membrane</location>
        <topology evidence="1 12">Multi-pass membrane protein</topology>
    </subcellularLocation>
</comment>
<evidence type="ECO:0000313" key="14">
    <source>
        <dbReference type="EMBL" id="AQW21120.1"/>
    </source>
</evidence>
<evidence type="ECO:0000256" key="2">
    <source>
        <dbReference type="ARBA" id="ARBA00009779"/>
    </source>
</evidence>
<dbReference type="GO" id="GO:0008270">
    <property type="term" value="F:zinc ion binding"/>
    <property type="evidence" value="ECO:0007669"/>
    <property type="project" value="UniProtKB-UniRule"/>
</dbReference>
<dbReference type="OrthoDB" id="15218at2"/>
<evidence type="ECO:0000256" key="10">
    <source>
        <dbReference type="ARBA" id="ARBA00023049"/>
    </source>
</evidence>
<comment type="cofactor">
    <cofactor evidence="12">
        <name>Zn(2+)</name>
        <dbReference type="ChEBI" id="CHEBI:29105"/>
    </cofactor>
    <text evidence="12">Binds 1 zinc ion per subunit.</text>
</comment>
<dbReference type="Gene3D" id="3.30.2010.10">
    <property type="entry name" value="Metalloproteases ('zincins'), catalytic domain"/>
    <property type="match status" value="1"/>
</dbReference>
<protein>
    <recommendedName>
        <fullName evidence="12">Protease HtpX homolog</fullName>
        <ecNumber evidence="12">3.4.24.-</ecNumber>
    </recommendedName>
</protein>
<dbReference type="KEGG" id="lcu:PL11_003870"/>
<feature type="transmembrane region" description="Helical" evidence="12">
    <location>
        <begin position="168"/>
        <end position="191"/>
    </location>
</feature>
<feature type="binding site" evidence="12">
    <location>
        <position position="157"/>
    </location>
    <ligand>
        <name>Zn(2+)</name>
        <dbReference type="ChEBI" id="CHEBI:29105"/>
        <note>catalytic</note>
    </ligand>
</feature>
<dbReference type="GO" id="GO:0005886">
    <property type="term" value="C:plasma membrane"/>
    <property type="evidence" value="ECO:0007669"/>
    <property type="project" value="UniProtKB-SubCell"/>
</dbReference>
<feature type="binding site" evidence="12">
    <location>
        <position position="251"/>
    </location>
    <ligand>
        <name>Zn(2+)</name>
        <dbReference type="ChEBI" id="CHEBI:29105"/>
        <note>catalytic</note>
    </ligand>
</feature>
<keyword evidence="10 12" id="KW-0482">Metalloprotease</keyword>
<evidence type="ECO:0000256" key="9">
    <source>
        <dbReference type="ARBA" id="ARBA00022989"/>
    </source>
</evidence>
<evidence type="ECO:0000256" key="8">
    <source>
        <dbReference type="ARBA" id="ARBA00022833"/>
    </source>
</evidence>
<evidence type="ECO:0000259" key="13">
    <source>
        <dbReference type="Pfam" id="PF01435"/>
    </source>
</evidence>
<comment type="similarity">
    <text evidence="2 12">Belongs to the peptidase M48B family.</text>
</comment>
<evidence type="ECO:0000256" key="1">
    <source>
        <dbReference type="ARBA" id="ARBA00004651"/>
    </source>
</evidence>
<dbReference type="PROSITE" id="PS51257">
    <property type="entry name" value="PROKAR_LIPOPROTEIN"/>
    <property type="match status" value="1"/>
</dbReference>
<evidence type="ECO:0000256" key="11">
    <source>
        <dbReference type="ARBA" id="ARBA00023136"/>
    </source>
</evidence>
<feature type="transmembrane region" description="Helical" evidence="12">
    <location>
        <begin position="211"/>
        <end position="231"/>
    </location>
</feature>
<dbReference type="Proteomes" id="UP000030361">
    <property type="component" value="Chromosome"/>
</dbReference>
<dbReference type="Pfam" id="PF01435">
    <property type="entry name" value="Peptidase_M48"/>
    <property type="match status" value="1"/>
</dbReference>
<name>A0A1S6QHP0_9LACO</name>
<evidence type="ECO:0000256" key="6">
    <source>
        <dbReference type="ARBA" id="ARBA00022723"/>
    </source>
</evidence>
<proteinExistence type="inferred from homology"/>
<gene>
    <name evidence="12" type="primary">htpX</name>
    <name evidence="14" type="ORF">PL11_003870</name>
</gene>
<keyword evidence="11 12" id="KW-0472">Membrane</keyword>
<keyword evidence="6 12" id="KW-0479">Metal-binding</keyword>
<evidence type="ECO:0000313" key="15">
    <source>
        <dbReference type="Proteomes" id="UP000030361"/>
    </source>
</evidence>
<reference evidence="14 15" key="1">
    <citation type="journal article" date="2015" name="Genome Announc.">
        <title>Genome Sequence of Lactobacillus curieae CCTCC M 2011381T, a Novel Producer of Gamma-aminobutyric Acid.</title>
        <authorList>
            <person name="Wang Y."/>
            <person name="Wang Y."/>
            <person name="Lang C."/>
            <person name="Wei D."/>
            <person name="Xu P."/>
            <person name="Xie J."/>
        </authorList>
    </citation>
    <scope>NUCLEOTIDE SEQUENCE [LARGE SCALE GENOMIC DNA]</scope>
    <source>
        <strain evidence="14 15">CCTCC M 2011381</strain>
    </source>
</reference>
<feature type="active site" evidence="12">
    <location>
        <position position="154"/>
    </location>
</feature>
<keyword evidence="7 12" id="KW-0378">Hydrolase</keyword>
<feature type="transmembrane region" description="Helical" evidence="12">
    <location>
        <begin position="16"/>
        <end position="39"/>
    </location>
</feature>
<organism evidence="14 15">
    <name type="scientific">Lentilactobacillus curieae</name>
    <dbReference type="NCBI Taxonomy" id="1138822"/>
    <lineage>
        <taxon>Bacteria</taxon>
        <taxon>Bacillati</taxon>
        <taxon>Bacillota</taxon>
        <taxon>Bacilli</taxon>
        <taxon>Lactobacillales</taxon>
        <taxon>Lactobacillaceae</taxon>
        <taxon>Lentilactobacillus</taxon>
    </lineage>
</organism>
<dbReference type="PANTHER" id="PTHR43221">
    <property type="entry name" value="PROTEASE HTPX"/>
    <property type="match status" value="1"/>
</dbReference>
<dbReference type="InterPro" id="IPR001915">
    <property type="entry name" value="Peptidase_M48"/>
</dbReference>
<dbReference type="GO" id="GO:0006508">
    <property type="term" value="P:proteolysis"/>
    <property type="evidence" value="ECO:0007669"/>
    <property type="project" value="UniProtKB-KW"/>
</dbReference>
<keyword evidence="9 12" id="KW-1133">Transmembrane helix</keyword>
<keyword evidence="5 12" id="KW-0812">Transmembrane</keyword>
<dbReference type="CDD" id="cd07340">
    <property type="entry name" value="M48B_Htpx_like"/>
    <property type="match status" value="1"/>
</dbReference>
<dbReference type="InterPro" id="IPR022919">
    <property type="entry name" value="Pept_M48_protease_HtpX"/>
</dbReference>
<evidence type="ECO:0000256" key="4">
    <source>
        <dbReference type="ARBA" id="ARBA00022670"/>
    </source>
</evidence>
<keyword evidence="3 12" id="KW-1003">Cell membrane</keyword>
<dbReference type="EMBL" id="CP018906">
    <property type="protein sequence ID" value="AQW21120.1"/>
    <property type="molecule type" value="Genomic_DNA"/>
</dbReference>
<keyword evidence="8 12" id="KW-0862">Zinc</keyword>
<keyword evidence="4 12" id="KW-0645">Protease</keyword>
<dbReference type="PANTHER" id="PTHR43221:SF1">
    <property type="entry name" value="PROTEASE HTPX"/>
    <property type="match status" value="1"/>
</dbReference>
<dbReference type="AlphaFoldDB" id="A0A1S6QHP0"/>
<dbReference type="HAMAP" id="MF_00188">
    <property type="entry name" value="Pept_M48_protease_HtpX"/>
    <property type="match status" value="1"/>
</dbReference>
<feature type="binding site" evidence="12">
    <location>
        <position position="153"/>
    </location>
    <ligand>
        <name>Zn(2+)</name>
        <dbReference type="ChEBI" id="CHEBI:29105"/>
        <note>catalytic</note>
    </ligand>
</feature>
<dbReference type="eggNOG" id="COG0501">
    <property type="taxonomic scope" value="Bacteria"/>
</dbReference>
<dbReference type="GO" id="GO:0004222">
    <property type="term" value="F:metalloendopeptidase activity"/>
    <property type="evidence" value="ECO:0007669"/>
    <property type="project" value="UniProtKB-UniRule"/>
</dbReference>
<feature type="transmembrane region" description="Helical" evidence="12">
    <location>
        <begin position="51"/>
        <end position="71"/>
    </location>
</feature>
<feature type="domain" description="Peptidase M48" evidence="13">
    <location>
        <begin position="88"/>
        <end position="326"/>
    </location>
</feature>
<evidence type="ECO:0000256" key="3">
    <source>
        <dbReference type="ARBA" id="ARBA00022475"/>
    </source>
</evidence>
<accession>A0A1S6QHP0</accession>
<evidence type="ECO:0000256" key="12">
    <source>
        <dbReference type="HAMAP-Rule" id="MF_00188"/>
    </source>
</evidence>
<dbReference type="EC" id="3.4.24.-" evidence="12"/>